<reference evidence="3" key="1">
    <citation type="submission" date="2017-06" db="EMBL/GenBank/DDBJ databases">
        <title>FDA dAtabase for Regulatory Grade micrObial Sequences (FDA-ARGOS): Supporting development and validation of Infectious Disease Dx tests.</title>
        <authorList>
            <person name="Minogue T."/>
            <person name="Wolcott M."/>
            <person name="Wasieloski L."/>
            <person name="Aguilar W."/>
            <person name="Moore D."/>
            <person name="Tallon L."/>
            <person name="Sadzewicz L."/>
            <person name="Sengamalay N."/>
            <person name="Ott S."/>
            <person name="Godinez A."/>
            <person name="Nagaraj S."/>
            <person name="Nadendla S."/>
            <person name="Geyer C."/>
            <person name="Sichtig H."/>
        </authorList>
    </citation>
    <scope>NUCLEOTIDE SEQUENCE [LARGE SCALE GENOMIC DNA]</scope>
    <source>
        <strain evidence="3">FDAARGOS_289</strain>
    </source>
</reference>
<dbReference type="InterPro" id="IPR013783">
    <property type="entry name" value="Ig-like_fold"/>
</dbReference>
<protein>
    <submittedName>
        <fullName evidence="2">Molecular chaperone</fullName>
    </submittedName>
</protein>
<organism evidence="2 3">
    <name type="scientific">Brevundimonas vesicularis</name>
    <name type="common">Pseudomonas vesicularis</name>
    <dbReference type="NCBI Taxonomy" id="41276"/>
    <lineage>
        <taxon>Bacteria</taxon>
        <taxon>Pseudomonadati</taxon>
        <taxon>Pseudomonadota</taxon>
        <taxon>Alphaproteobacteria</taxon>
        <taxon>Caulobacterales</taxon>
        <taxon>Caulobacteraceae</taxon>
        <taxon>Brevundimonas</taxon>
    </lineage>
</organism>
<dbReference type="EMBL" id="CP022048">
    <property type="protein sequence ID" value="ASE39889.1"/>
    <property type="molecule type" value="Genomic_DNA"/>
</dbReference>
<name>A0A1Z3U9C2_BREVE</name>
<dbReference type="Proteomes" id="UP000197050">
    <property type="component" value="Chromosome"/>
</dbReference>
<keyword evidence="1" id="KW-0812">Transmembrane</keyword>
<sequence length="285" mass="29804">MSSSFSVRRGRSIALMIGVLAVALVIMAIAGAAWAMRVSPMVSELTTTGAGSAARIEVGNVGSVALPFETRITRMDIDANGNVTETDADDDFLVFPPQGLVPVNGRQVVRVQWVGDPKIETSHAYYLWVRQLPVATDPTATPESGGAVSVQVLYTMKALIVVAPPGAEPKVEVVSVTPALVSPPAPEIDPTLTNGQAAPPPPAEPGIEIVVSNTGKRYALMSGATWIVEGTDTAGQPFRREYDSGEISKTVGVGYLAPGGGKRTFKLPTGTALDPAKPVTLKFGR</sequence>
<dbReference type="SUPFAM" id="SSF49354">
    <property type="entry name" value="PapD-like"/>
    <property type="match status" value="1"/>
</dbReference>
<evidence type="ECO:0000256" key="1">
    <source>
        <dbReference type="SAM" id="Phobius"/>
    </source>
</evidence>
<dbReference type="InterPro" id="IPR008962">
    <property type="entry name" value="PapD-like_sf"/>
</dbReference>
<keyword evidence="1" id="KW-1133">Transmembrane helix</keyword>
<gene>
    <name evidence="2" type="ORF">CEP68_10445</name>
</gene>
<dbReference type="AlphaFoldDB" id="A0A1Z3U9C2"/>
<proteinExistence type="predicted"/>
<keyword evidence="1" id="KW-0472">Membrane</keyword>
<evidence type="ECO:0000313" key="2">
    <source>
        <dbReference type="EMBL" id="ASE39889.1"/>
    </source>
</evidence>
<accession>A0A1Z3U9C2</accession>
<dbReference type="Gene3D" id="2.60.40.10">
    <property type="entry name" value="Immunoglobulins"/>
    <property type="match status" value="1"/>
</dbReference>
<dbReference type="KEGG" id="bvc:CEP68_10445"/>
<feature type="transmembrane region" description="Helical" evidence="1">
    <location>
        <begin position="12"/>
        <end position="36"/>
    </location>
</feature>
<evidence type="ECO:0000313" key="3">
    <source>
        <dbReference type="Proteomes" id="UP000197050"/>
    </source>
</evidence>